<accession>A0A4Y8KVK1</accession>
<organism evidence="1 2">
    <name type="scientific">Cryobacterium psychrophilum</name>
    <dbReference type="NCBI Taxonomy" id="41988"/>
    <lineage>
        <taxon>Bacteria</taxon>
        <taxon>Bacillati</taxon>
        <taxon>Actinomycetota</taxon>
        <taxon>Actinomycetes</taxon>
        <taxon>Micrococcales</taxon>
        <taxon>Microbacteriaceae</taxon>
        <taxon>Cryobacterium</taxon>
    </lineage>
</organism>
<dbReference type="EMBL" id="SOHQ01000016">
    <property type="protein sequence ID" value="TFD80234.1"/>
    <property type="molecule type" value="Genomic_DNA"/>
</dbReference>
<reference evidence="1 2" key="1">
    <citation type="submission" date="2019-03" db="EMBL/GenBank/DDBJ databases">
        <title>Genomics of glacier-inhabiting Cryobacterium strains.</title>
        <authorList>
            <person name="Liu Q."/>
            <person name="Xin Y.-H."/>
        </authorList>
    </citation>
    <scope>NUCLEOTIDE SEQUENCE [LARGE SCALE GENOMIC DNA]</scope>
    <source>
        <strain evidence="1 2">CGMCC 1.4292</strain>
    </source>
</reference>
<dbReference type="RefSeq" id="WP_134172772.1">
    <property type="nucleotide sequence ID" value="NZ_SODI01000001.1"/>
</dbReference>
<comment type="caution">
    <text evidence="1">The sequence shown here is derived from an EMBL/GenBank/DDBJ whole genome shotgun (WGS) entry which is preliminary data.</text>
</comment>
<dbReference type="AlphaFoldDB" id="A0A4Y8KVK1"/>
<protein>
    <submittedName>
        <fullName evidence="1">DUF1643 domain-containing protein</fullName>
    </submittedName>
</protein>
<evidence type="ECO:0000313" key="1">
    <source>
        <dbReference type="EMBL" id="TFD80234.1"/>
    </source>
</evidence>
<gene>
    <name evidence="1" type="ORF">E3T53_05650</name>
</gene>
<name>A0A4Y8KVK1_9MICO</name>
<proteinExistence type="predicted"/>
<keyword evidence="2" id="KW-1185">Reference proteome</keyword>
<dbReference type="InterPro" id="IPR012441">
    <property type="entry name" value="DUF1643"/>
</dbReference>
<dbReference type="Proteomes" id="UP000298218">
    <property type="component" value="Unassembled WGS sequence"/>
</dbReference>
<sequence length="158" mass="17825">MIEVDKRAELSKNRMYRYRLSRVWSDGPRATFVMLNPSTADEHSDDPTLRRCIGFSRRWGLGGLNVVNLYAFRATQPADLWTAADPIGPENDRYLDEAGASGEVLVAAWGMHAKPERVREVLSIPGFDMLTCLRTTKRGHPSHPLYLPSELTPTSWPV</sequence>
<dbReference type="OrthoDB" id="9807577at2"/>
<dbReference type="Pfam" id="PF07799">
    <property type="entry name" value="DUF1643"/>
    <property type="match status" value="1"/>
</dbReference>
<evidence type="ECO:0000313" key="2">
    <source>
        <dbReference type="Proteomes" id="UP000298218"/>
    </source>
</evidence>